<proteinExistence type="predicted"/>
<name>A0ABS9TXQ7_9MICC</name>
<dbReference type="EMBL" id="JAKZBV010000001">
    <property type="protein sequence ID" value="MCH6469145.1"/>
    <property type="molecule type" value="Genomic_DNA"/>
</dbReference>
<sequence>MMPIWRRSGLVAEVLGDGGESVALLNLRANRPIVLKGSAMVIWSLVDGVRTDGDILAELRDEYGTEAPPDLEAQLAAFLGQLAEQGLVEAVPAETVEPEAAR</sequence>
<dbReference type="RefSeq" id="WP_241051430.1">
    <property type="nucleotide sequence ID" value="NZ_JAKZBV010000001.1"/>
</dbReference>
<reference evidence="1 2" key="1">
    <citation type="submission" date="2022-03" db="EMBL/GenBank/DDBJ databases">
        <title>Sinomonas sp. isolated from a soil.</title>
        <authorList>
            <person name="Han J."/>
            <person name="Kim D.-U."/>
        </authorList>
    </citation>
    <scope>NUCLEOTIDE SEQUENCE [LARGE SCALE GENOMIC DNA]</scope>
    <source>
        <strain evidence="1 2">5-5</strain>
    </source>
</reference>
<dbReference type="Pfam" id="PF05402">
    <property type="entry name" value="PqqD"/>
    <property type="match status" value="1"/>
</dbReference>
<gene>
    <name evidence="1" type="ORF">L0M17_03930</name>
</gene>
<keyword evidence="2" id="KW-1185">Reference proteome</keyword>
<accession>A0ABS9TXQ7</accession>
<comment type="caution">
    <text evidence="1">The sequence shown here is derived from an EMBL/GenBank/DDBJ whole genome shotgun (WGS) entry which is preliminary data.</text>
</comment>
<dbReference type="Gene3D" id="1.10.10.1150">
    <property type="entry name" value="Coenzyme PQQ synthesis protein D (PqqD)"/>
    <property type="match status" value="1"/>
</dbReference>
<evidence type="ECO:0000313" key="2">
    <source>
        <dbReference type="Proteomes" id="UP001202922"/>
    </source>
</evidence>
<dbReference type="InterPro" id="IPR008792">
    <property type="entry name" value="PQQD"/>
</dbReference>
<dbReference type="InterPro" id="IPR041881">
    <property type="entry name" value="PqqD_sf"/>
</dbReference>
<dbReference type="Proteomes" id="UP001202922">
    <property type="component" value="Unassembled WGS sequence"/>
</dbReference>
<evidence type="ECO:0000313" key="1">
    <source>
        <dbReference type="EMBL" id="MCH6469145.1"/>
    </source>
</evidence>
<protein>
    <submittedName>
        <fullName evidence="1">PqqD family protein</fullName>
    </submittedName>
</protein>
<organism evidence="1 2">
    <name type="scientific">Sinomonas terrae</name>
    <dbReference type="NCBI Taxonomy" id="2908838"/>
    <lineage>
        <taxon>Bacteria</taxon>
        <taxon>Bacillati</taxon>
        <taxon>Actinomycetota</taxon>
        <taxon>Actinomycetes</taxon>
        <taxon>Micrococcales</taxon>
        <taxon>Micrococcaceae</taxon>
        <taxon>Sinomonas</taxon>
    </lineage>
</organism>